<comment type="caution">
    <text evidence="4">The sequence shown here is derived from an EMBL/GenBank/DDBJ whole genome shotgun (WGS) entry which is preliminary data.</text>
</comment>
<accession>A0A413VSE2</accession>
<dbReference type="EMBL" id="QSGO01000004">
    <property type="protein sequence ID" value="RHB36508.1"/>
    <property type="molecule type" value="Genomic_DNA"/>
</dbReference>
<dbReference type="RefSeq" id="WP_122201229.1">
    <property type="nucleotide sequence ID" value="NZ_CABJFV010000004.1"/>
</dbReference>
<feature type="domain" description="FecR protein" evidence="2">
    <location>
        <begin position="199"/>
        <end position="282"/>
    </location>
</feature>
<dbReference type="GO" id="GO:0016989">
    <property type="term" value="F:sigma factor antagonist activity"/>
    <property type="evidence" value="ECO:0007669"/>
    <property type="project" value="TreeGrafter"/>
</dbReference>
<protein>
    <submittedName>
        <fullName evidence="4">FecR family protein</fullName>
    </submittedName>
</protein>
<dbReference type="PANTHER" id="PTHR30273:SF2">
    <property type="entry name" value="PROTEIN FECR"/>
    <property type="match status" value="1"/>
</dbReference>
<dbReference type="Pfam" id="PF04773">
    <property type="entry name" value="FecR"/>
    <property type="match status" value="1"/>
</dbReference>
<dbReference type="Proteomes" id="UP000284379">
    <property type="component" value="Unassembled WGS sequence"/>
</dbReference>
<sequence>MNYKGYTYKELLQDDFFLESQLTPTDDSIRFWDTIIKNDEALASEINRTQEIICRIPFRKKEISADAQDELLNRINQSIEVTKKERSKKHLWITVSAAASIALFCILGWTYYSDFYSNDNLMAIEEVAKPTQFPSEVQLIRSNNNEMTIQGEESVIQYDEKGTLSINSEKVATKENDKPEKKQSKFNQLIVPPCKRSFLALSDGTNIWVSANSRVVYPEMFEDDKREIFVEGEVYLEVSPDKKRPFIVKTNQLDVNVLGTSFNVSAYEGDSNTAVVLVSGKVNIHTKNNLEATLAPSDMLCFESGKISQSKVNTENYTSWRYGTYMFDNEEFSNILNKLSKYYGRKIVWTKGVEKLHGSGTLNLKDDIFKLLKGLEAVAPITFTPKSDEIFVDVKP</sequence>
<evidence type="ECO:0000313" key="5">
    <source>
        <dbReference type="Proteomes" id="UP000284379"/>
    </source>
</evidence>
<evidence type="ECO:0000256" key="1">
    <source>
        <dbReference type="SAM" id="Phobius"/>
    </source>
</evidence>
<keyword evidence="1" id="KW-0812">Transmembrane</keyword>
<dbReference type="Pfam" id="PF16344">
    <property type="entry name" value="FecR_C"/>
    <property type="match status" value="1"/>
</dbReference>
<organism evidence="4 5">
    <name type="scientific">Bacteroides nordii</name>
    <dbReference type="NCBI Taxonomy" id="291645"/>
    <lineage>
        <taxon>Bacteria</taxon>
        <taxon>Pseudomonadati</taxon>
        <taxon>Bacteroidota</taxon>
        <taxon>Bacteroidia</taxon>
        <taxon>Bacteroidales</taxon>
        <taxon>Bacteroidaceae</taxon>
        <taxon>Bacteroides</taxon>
    </lineage>
</organism>
<dbReference type="Gene3D" id="3.55.50.30">
    <property type="match status" value="1"/>
</dbReference>
<keyword evidence="1" id="KW-1133">Transmembrane helix</keyword>
<evidence type="ECO:0000313" key="4">
    <source>
        <dbReference type="EMBL" id="RHB36508.1"/>
    </source>
</evidence>
<keyword evidence="1" id="KW-0472">Membrane</keyword>
<proteinExistence type="predicted"/>
<gene>
    <name evidence="4" type="ORF">DW888_07715</name>
</gene>
<dbReference type="AlphaFoldDB" id="A0A413VSE2"/>
<dbReference type="PANTHER" id="PTHR30273">
    <property type="entry name" value="PERIPLASMIC SIGNAL SENSOR AND SIGMA FACTOR ACTIVATOR FECR-RELATED"/>
    <property type="match status" value="1"/>
</dbReference>
<reference evidence="4 5" key="1">
    <citation type="submission" date="2018-08" db="EMBL/GenBank/DDBJ databases">
        <title>A genome reference for cultivated species of the human gut microbiota.</title>
        <authorList>
            <person name="Zou Y."/>
            <person name="Xue W."/>
            <person name="Luo G."/>
        </authorList>
    </citation>
    <scope>NUCLEOTIDE SEQUENCE [LARGE SCALE GENOMIC DNA]</scope>
    <source>
        <strain evidence="4 5">AM40-30BH</strain>
    </source>
</reference>
<dbReference type="InterPro" id="IPR012373">
    <property type="entry name" value="Ferrdict_sens_TM"/>
</dbReference>
<dbReference type="InterPro" id="IPR032508">
    <property type="entry name" value="FecR_C"/>
</dbReference>
<dbReference type="Gene3D" id="2.60.120.1440">
    <property type="match status" value="1"/>
</dbReference>
<feature type="domain" description="Protein FecR C-terminal" evidence="3">
    <location>
        <begin position="325"/>
        <end position="392"/>
    </location>
</feature>
<name>A0A413VSE2_9BACE</name>
<feature type="transmembrane region" description="Helical" evidence="1">
    <location>
        <begin position="91"/>
        <end position="112"/>
    </location>
</feature>
<evidence type="ECO:0000259" key="2">
    <source>
        <dbReference type="Pfam" id="PF04773"/>
    </source>
</evidence>
<dbReference type="FunFam" id="2.60.120.1440:FF:000001">
    <property type="entry name" value="Putative anti-sigma factor"/>
    <property type="match status" value="1"/>
</dbReference>
<dbReference type="InterPro" id="IPR006860">
    <property type="entry name" value="FecR"/>
</dbReference>
<evidence type="ECO:0000259" key="3">
    <source>
        <dbReference type="Pfam" id="PF16344"/>
    </source>
</evidence>